<feature type="region of interest" description="Disordered" evidence="10">
    <location>
        <begin position="351"/>
        <end position="421"/>
    </location>
</feature>
<feature type="region of interest" description="Disordered" evidence="10">
    <location>
        <begin position="100"/>
        <end position="120"/>
    </location>
</feature>
<dbReference type="InterPro" id="IPR029071">
    <property type="entry name" value="Ubiquitin-like_domsf"/>
</dbReference>
<keyword evidence="8" id="KW-0064">Aspartyl protease</keyword>
<evidence type="ECO:0000313" key="14">
    <source>
        <dbReference type="Proteomes" id="UP000663193"/>
    </source>
</evidence>
<dbReference type="InterPro" id="IPR015940">
    <property type="entry name" value="UBA"/>
</dbReference>
<dbReference type="OrthoDB" id="1047367at2759"/>
<evidence type="ECO:0000259" key="12">
    <source>
        <dbReference type="PROSITE" id="PS50053"/>
    </source>
</evidence>
<evidence type="ECO:0000256" key="4">
    <source>
        <dbReference type="ARBA" id="ARBA00011128"/>
    </source>
</evidence>
<keyword evidence="6" id="KW-0963">Cytoplasm</keyword>
<dbReference type="SUPFAM" id="SSF54236">
    <property type="entry name" value="Ubiquitin-like"/>
    <property type="match status" value="1"/>
</dbReference>
<comment type="subcellular location">
    <subcellularLocation>
        <location evidence="2">Cytoplasm</location>
    </subcellularLocation>
</comment>
<dbReference type="SMART" id="SM00213">
    <property type="entry name" value="UBQ"/>
    <property type="match status" value="1"/>
</dbReference>
<organism evidence="13 14">
    <name type="scientific">Phaeosphaeria nodorum (strain SN15 / ATCC MYA-4574 / FGSC 10173)</name>
    <name type="common">Glume blotch fungus</name>
    <name type="synonym">Parastagonospora nodorum</name>
    <dbReference type="NCBI Taxonomy" id="321614"/>
    <lineage>
        <taxon>Eukaryota</taxon>
        <taxon>Fungi</taxon>
        <taxon>Dikarya</taxon>
        <taxon>Ascomycota</taxon>
        <taxon>Pezizomycotina</taxon>
        <taxon>Dothideomycetes</taxon>
        <taxon>Pleosporomycetidae</taxon>
        <taxon>Pleosporales</taxon>
        <taxon>Pleosporineae</taxon>
        <taxon>Phaeosphaeriaceae</taxon>
        <taxon>Parastagonospora</taxon>
    </lineage>
</organism>
<dbReference type="VEuPathDB" id="FungiDB:JI435_135280"/>
<evidence type="ECO:0000256" key="8">
    <source>
        <dbReference type="ARBA" id="ARBA00022750"/>
    </source>
</evidence>
<evidence type="ECO:0000256" key="2">
    <source>
        <dbReference type="ARBA" id="ARBA00004496"/>
    </source>
</evidence>
<dbReference type="Gene3D" id="3.10.20.90">
    <property type="entry name" value="Phosphatidylinositol 3-kinase Catalytic Subunit, Chain A, domain 1"/>
    <property type="match status" value="1"/>
</dbReference>
<feature type="domain" description="Ubiquitin-like" evidence="12">
    <location>
        <begin position="22"/>
        <end position="102"/>
    </location>
</feature>
<feature type="compositionally biased region" description="Low complexity" evidence="10">
    <location>
        <begin position="100"/>
        <end position="114"/>
    </location>
</feature>
<dbReference type="PANTHER" id="PTHR12917">
    <property type="entry name" value="ASPARTYL PROTEASE DDI-RELATED"/>
    <property type="match status" value="1"/>
</dbReference>
<dbReference type="InterPro" id="IPR021109">
    <property type="entry name" value="Peptidase_aspartic_dom_sf"/>
</dbReference>
<dbReference type="InterPro" id="IPR009060">
    <property type="entry name" value="UBA-like_sf"/>
</dbReference>
<dbReference type="CDD" id="cd05479">
    <property type="entry name" value="RP_DDI"/>
    <property type="match status" value="1"/>
</dbReference>
<dbReference type="Pfam" id="PF00240">
    <property type="entry name" value="ubiquitin"/>
    <property type="match status" value="1"/>
</dbReference>
<keyword evidence="14" id="KW-1185">Reference proteome</keyword>
<feature type="non-terminal residue" evidence="13">
    <location>
        <position position="1"/>
    </location>
</feature>
<evidence type="ECO:0000256" key="3">
    <source>
        <dbReference type="ARBA" id="ARBA00009136"/>
    </source>
</evidence>
<dbReference type="InterPro" id="IPR019103">
    <property type="entry name" value="Peptidase_aspartic_DDI1-type"/>
</dbReference>
<dbReference type="SUPFAM" id="SSF50630">
    <property type="entry name" value="Acid proteases"/>
    <property type="match status" value="1"/>
</dbReference>
<dbReference type="PANTHER" id="PTHR12917:SF1">
    <property type="entry name" value="AT13091P"/>
    <property type="match status" value="1"/>
</dbReference>
<protein>
    <recommendedName>
        <fullName evidence="5">DNA damage-inducible protein 1</fullName>
    </recommendedName>
</protein>
<feature type="domain" description="UBA" evidence="11">
    <location>
        <begin position="420"/>
        <end position="460"/>
    </location>
</feature>
<keyword evidence="7" id="KW-0645">Protease</keyword>
<dbReference type="GO" id="GO:0004190">
    <property type="term" value="F:aspartic-type endopeptidase activity"/>
    <property type="evidence" value="ECO:0007669"/>
    <property type="project" value="UniProtKB-KW"/>
</dbReference>
<dbReference type="GO" id="GO:0005737">
    <property type="term" value="C:cytoplasm"/>
    <property type="evidence" value="ECO:0007669"/>
    <property type="project" value="UniProtKB-SubCell"/>
</dbReference>
<dbReference type="CDD" id="cd14309">
    <property type="entry name" value="UBA_scDdi1_like"/>
    <property type="match status" value="1"/>
</dbReference>
<reference evidence="14" key="1">
    <citation type="journal article" date="2021" name="BMC Genomics">
        <title>Chromosome-level genome assembly and manually-curated proteome of model necrotroph Parastagonospora nodorum Sn15 reveals a genome-wide trove of candidate effector homologs, and redundancy of virulence-related functions within an accessory chromosome.</title>
        <authorList>
            <person name="Bertazzoni S."/>
            <person name="Jones D.A.B."/>
            <person name="Phan H.T."/>
            <person name="Tan K.-C."/>
            <person name="Hane J.K."/>
        </authorList>
    </citation>
    <scope>NUCLEOTIDE SEQUENCE [LARGE SCALE GENOMIC DNA]</scope>
    <source>
        <strain evidence="14">SN15 / ATCC MYA-4574 / FGSC 10173)</strain>
    </source>
</reference>
<dbReference type="AlphaFoldDB" id="A0A7U2NQG8"/>
<dbReference type="PROSITE" id="PS50030">
    <property type="entry name" value="UBA"/>
    <property type="match status" value="1"/>
</dbReference>
<comment type="similarity">
    <text evidence="3">Belongs to the DDI1 family.</text>
</comment>
<feature type="compositionally biased region" description="Low complexity" evidence="10">
    <location>
        <begin position="382"/>
        <end position="420"/>
    </location>
</feature>
<comment type="function">
    <text evidence="1">Probable aspartic protease. May be involved in the regulation of exocytosis. Acts as a linker between the 19S proteasome and polyubiquitinated proteins via UBA domain interactions with ubiquitin for their subsequent degradation. Required for S-phase checkpoint control.</text>
</comment>
<dbReference type="Gene3D" id="1.10.8.10">
    <property type="entry name" value="DNA helicase RuvA subunit, C-terminal domain"/>
    <property type="match status" value="1"/>
</dbReference>
<evidence type="ECO:0000256" key="6">
    <source>
        <dbReference type="ARBA" id="ARBA00022490"/>
    </source>
</evidence>
<evidence type="ECO:0000256" key="5">
    <source>
        <dbReference type="ARBA" id="ARBA00021491"/>
    </source>
</evidence>
<dbReference type="CDD" id="cd01796">
    <property type="entry name" value="Ubl_Ddi1_like"/>
    <property type="match status" value="1"/>
</dbReference>
<evidence type="ECO:0000256" key="1">
    <source>
        <dbReference type="ARBA" id="ARBA00003231"/>
    </source>
</evidence>
<dbReference type="SMART" id="SM00165">
    <property type="entry name" value="UBA"/>
    <property type="match status" value="1"/>
</dbReference>
<dbReference type="GO" id="GO:0006508">
    <property type="term" value="P:proteolysis"/>
    <property type="evidence" value="ECO:0007669"/>
    <property type="project" value="UniProtKB-KW"/>
</dbReference>
<comment type="subunit">
    <text evidence="4">Binds ubiquitin and polyubiquitinated proteins.</text>
</comment>
<evidence type="ECO:0000313" key="13">
    <source>
        <dbReference type="EMBL" id="QRD06628.1"/>
    </source>
</evidence>
<proteinExistence type="inferred from homology"/>
<dbReference type="InterPro" id="IPR033882">
    <property type="entry name" value="DDI1_N"/>
</dbReference>
<sequence>ENLLHPHARKPHPPALPAMPRVTISITAPGTPSDGELLTLELPPGSTVKDLKGFIEAETNLPAASQGIYLNGQPVSQETQTLENVGIRDGEMLAVIVRQNRQQPQQPAASRPAPVGQSDPEAVRQQVLRNPQVQAELRQRDPELLAIMNDADRWREAFASRQNSAQNAERERQNQIALLNEDPFNVEAQRKIEDIIRQERVVENLEKAYNENPEVFVRVHMLYINTEVNGVPVKAFVDSGAQATIMSPDCAERCGIMRLMDTRYAGMARGVGTARILGRVHHAEIKIGGAVMPCAFTVMEGKDVDLLFGLDMLKRYKAKIDLEKNALCFESIEVPFLHESEIPRNLDEAEMNEPTVAGPNGTEIGARSGAVRPAGGSAAVEPSTQAGPSAAGPSSASTPAPAPAQTAPAPSAPGPSTASSFPEEHINQLMSMFGVARQEAIQALEIASGNVDEAASVFLG</sequence>
<evidence type="ECO:0000259" key="11">
    <source>
        <dbReference type="PROSITE" id="PS50030"/>
    </source>
</evidence>
<dbReference type="EMBL" id="CP069043">
    <property type="protein sequence ID" value="QRD06628.1"/>
    <property type="molecule type" value="Genomic_DNA"/>
</dbReference>
<dbReference type="Pfam" id="PF00627">
    <property type="entry name" value="UBA"/>
    <property type="match status" value="1"/>
</dbReference>
<evidence type="ECO:0000256" key="9">
    <source>
        <dbReference type="ARBA" id="ARBA00022801"/>
    </source>
</evidence>
<evidence type="ECO:0000256" key="10">
    <source>
        <dbReference type="SAM" id="MobiDB-lite"/>
    </source>
</evidence>
<dbReference type="Pfam" id="PF09668">
    <property type="entry name" value="Asp_protease"/>
    <property type="match status" value="1"/>
</dbReference>
<evidence type="ECO:0000256" key="7">
    <source>
        <dbReference type="ARBA" id="ARBA00022670"/>
    </source>
</evidence>
<keyword evidence="9" id="KW-0378">Hydrolase</keyword>
<dbReference type="InterPro" id="IPR000626">
    <property type="entry name" value="Ubiquitin-like_dom"/>
</dbReference>
<dbReference type="PROSITE" id="PS50053">
    <property type="entry name" value="UBIQUITIN_2"/>
    <property type="match status" value="1"/>
</dbReference>
<accession>A0A7U2NQG8</accession>
<name>A0A7U2NQG8_PHANO</name>
<dbReference type="Proteomes" id="UP000663193">
    <property type="component" value="Chromosome 21"/>
</dbReference>
<dbReference type="SUPFAM" id="SSF46934">
    <property type="entry name" value="UBA-like"/>
    <property type="match status" value="1"/>
</dbReference>
<gene>
    <name evidence="13" type="ORF">JI435_135280</name>
</gene>
<dbReference type="Gene3D" id="2.40.70.10">
    <property type="entry name" value="Acid Proteases"/>
    <property type="match status" value="1"/>
</dbReference>